<evidence type="ECO:0000256" key="5">
    <source>
        <dbReference type="SAM" id="MobiDB-lite"/>
    </source>
</evidence>
<dbReference type="InterPro" id="IPR000182">
    <property type="entry name" value="GNAT_dom"/>
</dbReference>
<dbReference type="AlphaFoldDB" id="A0A495R367"/>
<keyword evidence="7" id="KW-0689">Ribosomal protein</keyword>
<dbReference type="PANTHER" id="PTHR43420">
    <property type="entry name" value="ACETYLTRANSFERASE"/>
    <property type="match status" value="1"/>
</dbReference>
<comment type="caution">
    <text evidence="7">The sequence shown here is derived from an EMBL/GenBank/DDBJ whole genome shotgun (WGS) entry which is preliminary data.</text>
</comment>
<dbReference type="InterPro" id="IPR016181">
    <property type="entry name" value="Acyl_CoA_acyltransferase"/>
</dbReference>
<evidence type="ECO:0000256" key="4">
    <source>
        <dbReference type="ARBA" id="ARBA00023315"/>
    </source>
</evidence>
<dbReference type="Pfam" id="PF00583">
    <property type="entry name" value="Acetyltransf_1"/>
    <property type="match status" value="1"/>
</dbReference>
<dbReference type="Proteomes" id="UP000268233">
    <property type="component" value="Unassembled WGS sequence"/>
</dbReference>
<sequence>MHELSELIDKQSEPGISSVGGNTYVGPHRSTHVTTVAPDGPETPDTPAVRRAVRADLIEVHRIEQASFPQPWPFSALESYLGETGFLVAETGNDDDDPPAVAGYVIADTVPNHGTPLGHIKDLAVRPAYQRQGVASALLRRAMEVIDETGAGSVKLEVRADNGGARKLYRRFGFEHRKTIPNYYSNGEDALVMVRLL</sequence>
<keyword evidence="2" id="KW-0963">Cytoplasm</keyword>
<evidence type="ECO:0000256" key="1">
    <source>
        <dbReference type="ARBA" id="ARBA00005395"/>
    </source>
</evidence>
<keyword evidence="3 7" id="KW-0808">Transferase</keyword>
<name>A0A495R367_9EURY</name>
<dbReference type="InterPro" id="IPR006464">
    <property type="entry name" value="AcTrfase_RimI/Ard1"/>
</dbReference>
<dbReference type="GO" id="GO:0008080">
    <property type="term" value="F:N-acetyltransferase activity"/>
    <property type="evidence" value="ECO:0007669"/>
    <property type="project" value="InterPro"/>
</dbReference>
<keyword evidence="4" id="KW-0012">Acyltransferase</keyword>
<dbReference type="CDD" id="cd04301">
    <property type="entry name" value="NAT_SF"/>
    <property type="match status" value="1"/>
</dbReference>
<evidence type="ECO:0000256" key="3">
    <source>
        <dbReference type="ARBA" id="ARBA00022679"/>
    </source>
</evidence>
<dbReference type="EMBL" id="RBWW01000001">
    <property type="protein sequence ID" value="RKS81669.1"/>
    <property type="molecule type" value="Genomic_DNA"/>
</dbReference>
<dbReference type="PROSITE" id="PS51186">
    <property type="entry name" value="GNAT"/>
    <property type="match status" value="1"/>
</dbReference>
<organism evidence="7 8">
    <name type="scientific">Haloarcula quadrata</name>
    <dbReference type="NCBI Taxonomy" id="182779"/>
    <lineage>
        <taxon>Archaea</taxon>
        <taxon>Methanobacteriati</taxon>
        <taxon>Methanobacteriota</taxon>
        <taxon>Stenosarchaea group</taxon>
        <taxon>Halobacteria</taxon>
        <taxon>Halobacteriales</taxon>
        <taxon>Haloarculaceae</taxon>
        <taxon>Haloarcula</taxon>
    </lineage>
</organism>
<reference evidence="7 8" key="1">
    <citation type="submission" date="2018-10" db="EMBL/GenBank/DDBJ databases">
        <title>Genomic Encyclopedia of Archaeal and Bacterial Type Strains, Phase II (KMG-II): from individual species to whole genera.</title>
        <authorList>
            <person name="Goeker M."/>
        </authorList>
    </citation>
    <scope>NUCLEOTIDE SEQUENCE [LARGE SCALE GENOMIC DNA]</scope>
    <source>
        <strain evidence="7 8">DSM 11927</strain>
    </source>
</reference>
<protein>
    <submittedName>
        <fullName evidence="7">[SSU ribosomal protein S18P]-alanine acetyltransferase</fullName>
    </submittedName>
</protein>
<dbReference type="NCBIfam" id="TIGR01575">
    <property type="entry name" value="rimI"/>
    <property type="match status" value="1"/>
</dbReference>
<feature type="region of interest" description="Disordered" evidence="5">
    <location>
        <begin position="1"/>
        <end position="46"/>
    </location>
</feature>
<keyword evidence="8" id="KW-1185">Reference proteome</keyword>
<keyword evidence="7" id="KW-0687">Ribonucleoprotein</keyword>
<dbReference type="SUPFAM" id="SSF55729">
    <property type="entry name" value="Acyl-CoA N-acyltransferases (Nat)"/>
    <property type="match status" value="1"/>
</dbReference>
<dbReference type="Gene3D" id="3.40.630.30">
    <property type="match status" value="1"/>
</dbReference>
<feature type="domain" description="N-acetyltransferase" evidence="6">
    <location>
        <begin position="47"/>
        <end position="197"/>
    </location>
</feature>
<evidence type="ECO:0000313" key="7">
    <source>
        <dbReference type="EMBL" id="RKS81669.1"/>
    </source>
</evidence>
<evidence type="ECO:0000256" key="2">
    <source>
        <dbReference type="ARBA" id="ARBA00022490"/>
    </source>
</evidence>
<evidence type="ECO:0000259" key="6">
    <source>
        <dbReference type="PROSITE" id="PS51186"/>
    </source>
</evidence>
<evidence type="ECO:0000313" key="8">
    <source>
        <dbReference type="Proteomes" id="UP000268233"/>
    </source>
</evidence>
<dbReference type="PANTHER" id="PTHR43420:SF12">
    <property type="entry name" value="N-ACETYLTRANSFERASE DOMAIN-CONTAINING PROTEIN"/>
    <property type="match status" value="1"/>
</dbReference>
<comment type="similarity">
    <text evidence="1">Belongs to the acetyltransferase family. RimI subfamily.</text>
</comment>
<dbReference type="InterPro" id="IPR050680">
    <property type="entry name" value="YpeA/RimI_acetyltransf"/>
</dbReference>
<feature type="compositionally biased region" description="Basic and acidic residues" evidence="5">
    <location>
        <begin position="1"/>
        <end position="12"/>
    </location>
</feature>
<gene>
    <name evidence="7" type="ORF">BDK61_0963</name>
</gene>
<dbReference type="GO" id="GO:0005840">
    <property type="term" value="C:ribosome"/>
    <property type="evidence" value="ECO:0007669"/>
    <property type="project" value="UniProtKB-KW"/>
</dbReference>
<accession>A0A495R367</accession>
<proteinExistence type="inferred from homology"/>